<feature type="repeat" description="Pumilio" evidence="2">
    <location>
        <begin position="1003"/>
        <end position="1038"/>
    </location>
</feature>
<evidence type="ECO:0000259" key="4">
    <source>
        <dbReference type="PROSITE" id="PS50303"/>
    </source>
</evidence>
<dbReference type="CDD" id="cd07920">
    <property type="entry name" value="Pumilio"/>
    <property type="match status" value="1"/>
</dbReference>
<feature type="region of interest" description="Disordered" evidence="3">
    <location>
        <begin position="487"/>
        <end position="531"/>
    </location>
</feature>
<feature type="compositionally biased region" description="Polar residues" evidence="3">
    <location>
        <begin position="188"/>
        <end position="205"/>
    </location>
</feature>
<dbReference type="PROSITE" id="PS50302">
    <property type="entry name" value="PUM"/>
    <property type="match status" value="8"/>
</dbReference>
<feature type="compositionally biased region" description="Low complexity" evidence="3">
    <location>
        <begin position="710"/>
        <end position="722"/>
    </location>
</feature>
<evidence type="ECO:0000256" key="3">
    <source>
        <dbReference type="SAM" id="MobiDB-lite"/>
    </source>
</evidence>
<evidence type="ECO:0000313" key="5">
    <source>
        <dbReference type="Ensembl" id="ENSSANP00000042545.1"/>
    </source>
</evidence>
<dbReference type="Proteomes" id="UP000472260">
    <property type="component" value="Unassembled WGS sequence"/>
</dbReference>
<reference evidence="5" key="1">
    <citation type="submission" date="2025-08" db="UniProtKB">
        <authorList>
            <consortium name="Ensembl"/>
        </authorList>
    </citation>
    <scope>IDENTIFICATION</scope>
</reference>
<organism evidence="5 6">
    <name type="scientific">Sinocyclocheilus anshuiensis</name>
    <dbReference type="NCBI Taxonomy" id="1608454"/>
    <lineage>
        <taxon>Eukaryota</taxon>
        <taxon>Metazoa</taxon>
        <taxon>Chordata</taxon>
        <taxon>Craniata</taxon>
        <taxon>Vertebrata</taxon>
        <taxon>Euteleostomi</taxon>
        <taxon>Actinopterygii</taxon>
        <taxon>Neopterygii</taxon>
        <taxon>Teleostei</taxon>
        <taxon>Ostariophysi</taxon>
        <taxon>Cypriniformes</taxon>
        <taxon>Cyprinidae</taxon>
        <taxon>Cyprininae</taxon>
        <taxon>Sinocyclocheilus</taxon>
    </lineage>
</organism>
<dbReference type="InterPro" id="IPR011989">
    <property type="entry name" value="ARM-like"/>
</dbReference>
<protein>
    <recommendedName>
        <fullName evidence="4">PUM-HD domain-containing protein</fullName>
    </recommendedName>
</protein>
<dbReference type="Pfam" id="PF00806">
    <property type="entry name" value="PUF"/>
    <property type="match status" value="8"/>
</dbReference>
<feature type="region of interest" description="Disordered" evidence="3">
    <location>
        <begin position="596"/>
        <end position="642"/>
    </location>
</feature>
<proteinExistence type="predicted"/>
<feature type="repeat" description="Pumilio" evidence="2">
    <location>
        <begin position="967"/>
        <end position="1002"/>
    </location>
</feature>
<dbReference type="InterPro" id="IPR033133">
    <property type="entry name" value="PUM-HD"/>
</dbReference>
<dbReference type="GO" id="GO:0003730">
    <property type="term" value="F:mRNA 3'-UTR binding"/>
    <property type="evidence" value="ECO:0007669"/>
    <property type="project" value="TreeGrafter"/>
</dbReference>
<dbReference type="GO" id="GO:0005829">
    <property type="term" value="C:cytosol"/>
    <property type="evidence" value="ECO:0007669"/>
    <property type="project" value="TreeGrafter"/>
</dbReference>
<dbReference type="Ensembl" id="ENSSANT00000045276.1">
    <property type="protein sequence ID" value="ENSSANP00000042545.1"/>
    <property type="gene ID" value="ENSSANG00000019019.1"/>
</dbReference>
<feature type="region of interest" description="Disordered" evidence="3">
    <location>
        <begin position="224"/>
        <end position="311"/>
    </location>
</feature>
<dbReference type="AlphaFoldDB" id="A0A671ND11"/>
<feature type="repeat" description="Pumilio" evidence="2">
    <location>
        <begin position="797"/>
        <end position="832"/>
    </location>
</feature>
<dbReference type="InterPro" id="IPR033712">
    <property type="entry name" value="Pumilio_RNA-bd"/>
</dbReference>
<evidence type="ECO:0000313" key="6">
    <source>
        <dbReference type="Proteomes" id="UP000472260"/>
    </source>
</evidence>
<feature type="repeat" description="Pumilio" evidence="2">
    <location>
        <begin position="1039"/>
        <end position="1081"/>
    </location>
</feature>
<name>A0A671ND11_9TELE</name>
<feature type="repeat" description="Pumilio" evidence="2">
    <location>
        <begin position="871"/>
        <end position="906"/>
    </location>
</feature>
<dbReference type="PANTHER" id="PTHR12537:SF52">
    <property type="entry name" value="PUMILIO HOMOLOG 2"/>
    <property type="match status" value="1"/>
</dbReference>
<sequence length="1125" mass="120520">MSIPCSILGMNDVAWQETRGGMLHTNGVPETGGVRVHVGASLASVGGPGQGPGGAHPLPGMDRVANPNPGTPQPPLSGRSQDDATVGYFFQRQPGEQLGGCTASKHRWPTGDGNHVDQVRTVDEMNYDFQALALESRGMGELLPAKKLWESDELAKDARKGMLLGEEWRENAWGSSHHSVSQPIMVQRRPGQSYNGNGDASSVLSPRSEGGGLGVSMVEYVLSSSPGDKMDGRYRNGGYGGADPDGREKGDSKEKTSPFEEDKSPEMTVGDEGDAIKANSRGLLNGMDRDIKDFNPTPGSRQASPTEAVERLGPSQAGLEMMVQHHPHALQPPNTVTNKPPTEDFQSQEAQSMGGMEHQAGMESLQFDYAGNQIQVDSSGAPVGLFDYNSQQQLFQRSSHLTVQQLTAAQQQQYALAAAQQQHLGLAPAFVPNPYIINAAPPGADPYTAAGLAAAATLAGPAVVPPQYYGVPWGVYPANLFQQQAAAAASHSANQQASNQGPGPGQQVMRAGTNQRPLTPGQSQQSQQESLAAAAANPALAFTGMTGYQVLAPAAYYDPTGALVMGPGARGGPVRLVQTPLLINPAAAQAAAAASASGSGNSMSGPANGLYRSMGCQQPQQPQPPPPSSGLPSNSFYGSGSVAPSSQSSSLFSHTSAAPPSTSLGFSSTGGSLGVGLGSALGAFGSSGGLTNGSGRYISAAPGAEAKYRSSGSTSSLFSSSSQLFPPPRARYSRSDVMPSGRSRLLEDFRNNRFPNLQLRDLPGHMVEFSQDQHGSRFIQQKLERATPAERQMVFGEILQAAYQLMTDVFGNYVIQKFFEFGSVDQKLALATRIRGHVLPLALQMYGCRVIQKALESISSDQQVISDIVRELDGHVLKCVKDQNGNHVVQKCIECVQPQALQFIIDAFQGQVFVLSTHPYGCRVIQRILEHCTQEQTLPILEELHQHSEQLGQKYQGVSLEMTPKTYYTVSSDALFKDQYGNYVIQHVLEHGRPEDKSKIVAEVRGKVLALSQHKFASNVVEKCVIHSSRAERALLIDEVCCQKDGPHSALYTMMKDQYANYVVQRMIDMAEPAQRKIIMHKIRPHIATLRKYTYGKHILAKLEKYYMKSGSDLGPIGGPANGLM</sequence>
<feature type="compositionally biased region" description="Low complexity" evidence="3">
    <location>
        <begin position="596"/>
        <end position="609"/>
    </location>
</feature>
<feature type="region of interest" description="Disordered" evidence="3">
    <location>
        <begin position="45"/>
        <end position="82"/>
    </location>
</feature>
<evidence type="ECO:0000256" key="2">
    <source>
        <dbReference type="PROSITE-ProRule" id="PRU00317"/>
    </source>
</evidence>
<dbReference type="PROSITE" id="PS50303">
    <property type="entry name" value="PUM_HD"/>
    <property type="match status" value="1"/>
</dbReference>
<dbReference type="GO" id="GO:0035196">
    <property type="term" value="P:miRNA processing"/>
    <property type="evidence" value="ECO:0007669"/>
    <property type="project" value="TreeGrafter"/>
</dbReference>
<feature type="region of interest" description="Disordered" evidence="3">
    <location>
        <begin position="709"/>
        <end position="738"/>
    </location>
</feature>
<dbReference type="GO" id="GO:0043488">
    <property type="term" value="P:regulation of mRNA stability"/>
    <property type="evidence" value="ECO:0007669"/>
    <property type="project" value="TreeGrafter"/>
</dbReference>
<evidence type="ECO:0000256" key="1">
    <source>
        <dbReference type="ARBA" id="ARBA00022737"/>
    </source>
</evidence>
<feature type="repeat" description="Pumilio" evidence="2">
    <location>
        <begin position="761"/>
        <end position="796"/>
    </location>
</feature>
<dbReference type="SUPFAM" id="SSF48371">
    <property type="entry name" value="ARM repeat"/>
    <property type="match status" value="1"/>
</dbReference>
<dbReference type="Gene3D" id="1.25.10.10">
    <property type="entry name" value="Leucine-rich Repeat Variant"/>
    <property type="match status" value="1"/>
</dbReference>
<feature type="repeat" description="Pumilio" evidence="2">
    <location>
        <begin position="907"/>
        <end position="942"/>
    </location>
</feature>
<feature type="region of interest" description="Disordered" evidence="3">
    <location>
        <begin position="188"/>
        <end position="208"/>
    </location>
</feature>
<dbReference type="SMART" id="SM00025">
    <property type="entry name" value="Pumilio"/>
    <property type="match status" value="8"/>
</dbReference>
<keyword evidence="6" id="KW-1185">Reference proteome</keyword>
<reference evidence="5" key="2">
    <citation type="submission" date="2025-09" db="UniProtKB">
        <authorList>
            <consortium name="Ensembl"/>
        </authorList>
    </citation>
    <scope>IDENTIFICATION</scope>
</reference>
<feature type="compositionally biased region" description="Low complexity" evidence="3">
    <location>
        <begin position="487"/>
        <end position="500"/>
    </location>
</feature>
<dbReference type="InterPro" id="IPR001313">
    <property type="entry name" value="Pumilio_RNA-bd_rpt"/>
</dbReference>
<gene>
    <name evidence="5" type="primary">pum2</name>
</gene>
<feature type="repeat" description="Pumilio" evidence="2">
    <location>
        <begin position="833"/>
        <end position="870"/>
    </location>
</feature>
<feature type="compositionally biased region" description="Low complexity" evidence="3">
    <location>
        <begin position="517"/>
        <end position="531"/>
    </location>
</feature>
<keyword evidence="1" id="KW-0677">Repeat</keyword>
<dbReference type="PANTHER" id="PTHR12537">
    <property type="entry name" value="RNA BINDING PROTEIN PUMILIO-RELATED"/>
    <property type="match status" value="1"/>
</dbReference>
<accession>A0A671ND11</accession>
<feature type="compositionally biased region" description="Basic and acidic residues" evidence="3">
    <location>
        <begin position="244"/>
        <end position="265"/>
    </location>
</feature>
<dbReference type="InterPro" id="IPR016024">
    <property type="entry name" value="ARM-type_fold"/>
</dbReference>
<feature type="domain" description="PUM-HD" evidence="4">
    <location>
        <begin position="741"/>
        <end position="1107"/>
    </location>
</feature>